<feature type="region of interest" description="Disordered" evidence="1">
    <location>
        <begin position="329"/>
        <end position="353"/>
    </location>
</feature>
<name>A0A2B4SU11_STYPI</name>
<protein>
    <submittedName>
        <fullName evidence="4">Putative RNA-directed DNA polymerase from transposon BS</fullName>
    </submittedName>
</protein>
<dbReference type="PANTHER" id="PTHR33395">
    <property type="entry name" value="TRANSCRIPTASE, PUTATIVE-RELATED-RELATED"/>
    <property type="match status" value="1"/>
</dbReference>
<dbReference type="Pfam" id="PF00078">
    <property type="entry name" value="RVT_1"/>
    <property type="match status" value="1"/>
</dbReference>
<feature type="domain" description="Endonuclease/exonuclease/phosphatase" evidence="3">
    <location>
        <begin position="122"/>
        <end position="233"/>
    </location>
</feature>
<feature type="domain" description="Reverse transcriptase" evidence="2">
    <location>
        <begin position="495"/>
        <end position="606"/>
    </location>
</feature>
<sequence>MQHLVGLLLLSGDISSNLGPLTNISGLYLNSRSIVNKIDEFQALTMGKDLIESWLKLDIMNSEILPTCEFTIHRRDREARVDGGIFLAVRNNIICLRRSDLEGNAEILACELRLNQRRKLLAIVFYRPPNRDLEYLKEFKKTLRLASKANFDQVMILGDFNLPNIDWSTGTATSCDTMHNYFPKIIKDNYLWQLIDFPTREPDILDVFLITIPTKRRLIHGFDDIIATDHKVINFQLELKIPKRPKIMRSVYNFKRADWCSLKQTLECIPWDMCFVSNNVNACLSNWCDLFLSAVYDHVPKCKRRNVLDPPWIDNELLSLLKKKDAARKNLAQTNSSSNKAKYNSLRSPAPDSPLISHESPYGVNDCTKLDSVMLIVTEVMEALSNIDPSKAGGPDDISGSLLKHTAAEIAPSLCRLFNMSQSTGSFPANWKRAYIAPVFKKGDPTLAENYRPISLHALSPKLWNDLCLITGTLIYRLFFTNSSMASSQENPQKRNYLRYQRVVVDGRSSDWFPVTSGVPQGSILGPLLSLVFINDVSCSITHGSKLGLFADDSKLYRPIVSNGGASLLQADLDNSRTWCDDNGMSFSTNKCKVLHMSKRTLRQREKHTYHLDGQTLDSPSDTKDLGVTVATPLS</sequence>
<dbReference type="AlphaFoldDB" id="A0A2B4SU11"/>
<proteinExistence type="predicted"/>
<evidence type="ECO:0000259" key="2">
    <source>
        <dbReference type="Pfam" id="PF00078"/>
    </source>
</evidence>
<feature type="compositionally biased region" description="Polar residues" evidence="1">
    <location>
        <begin position="331"/>
        <end position="347"/>
    </location>
</feature>
<dbReference type="SUPFAM" id="SSF56219">
    <property type="entry name" value="DNase I-like"/>
    <property type="match status" value="1"/>
</dbReference>
<dbReference type="InterPro" id="IPR036691">
    <property type="entry name" value="Endo/exonu/phosph_ase_sf"/>
</dbReference>
<evidence type="ECO:0000313" key="5">
    <source>
        <dbReference type="Proteomes" id="UP000225706"/>
    </source>
</evidence>
<keyword evidence="5" id="KW-1185">Reference proteome</keyword>
<dbReference type="GO" id="GO:0003964">
    <property type="term" value="F:RNA-directed DNA polymerase activity"/>
    <property type="evidence" value="ECO:0007669"/>
    <property type="project" value="UniProtKB-KW"/>
</dbReference>
<dbReference type="PANTHER" id="PTHR33395:SF22">
    <property type="entry name" value="REVERSE TRANSCRIPTASE DOMAIN-CONTAINING PROTEIN"/>
    <property type="match status" value="1"/>
</dbReference>
<dbReference type="OrthoDB" id="5988221at2759"/>
<keyword evidence="4" id="KW-0808">Transferase</keyword>
<evidence type="ECO:0000259" key="3">
    <source>
        <dbReference type="Pfam" id="PF14529"/>
    </source>
</evidence>
<evidence type="ECO:0000256" key="1">
    <source>
        <dbReference type="SAM" id="MobiDB-lite"/>
    </source>
</evidence>
<evidence type="ECO:0000313" key="4">
    <source>
        <dbReference type="EMBL" id="PFX32350.1"/>
    </source>
</evidence>
<keyword evidence="4" id="KW-0695">RNA-directed DNA polymerase</keyword>
<organism evidence="4 5">
    <name type="scientific">Stylophora pistillata</name>
    <name type="common">Smooth cauliflower coral</name>
    <dbReference type="NCBI Taxonomy" id="50429"/>
    <lineage>
        <taxon>Eukaryota</taxon>
        <taxon>Metazoa</taxon>
        <taxon>Cnidaria</taxon>
        <taxon>Anthozoa</taxon>
        <taxon>Hexacorallia</taxon>
        <taxon>Scleractinia</taxon>
        <taxon>Astrocoeniina</taxon>
        <taxon>Pocilloporidae</taxon>
        <taxon>Stylophora</taxon>
    </lineage>
</organism>
<dbReference type="Proteomes" id="UP000225706">
    <property type="component" value="Unassembled WGS sequence"/>
</dbReference>
<dbReference type="InterPro" id="IPR005135">
    <property type="entry name" value="Endo/exonuclease/phosphatase"/>
</dbReference>
<gene>
    <name evidence="4" type="primary">RTase</name>
    <name evidence="4" type="ORF">AWC38_SpisGene2767</name>
</gene>
<dbReference type="STRING" id="50429.A0A2B4SU11"/>
<accession>A0A2B4SU11</accession>
<dbReference type="EMBL" id="LSMT01000024">
    <property type="protein sequence ID" value="PFX32350.1"/>
    <property type="molecule type" value="Genomic_DNA"/>
</dbReference>
<comment type="caution">
    <text evidence="4">The sequence shown here is derived from an EMBL/GenBank/DDBJ whole genome shotgun (WGS) entry which is preliminary data.</text>
</comment>
<dbReference type="InterPro" id="IPR000477">
    <property type="entry name" value="RT_dom"/>
</dbReference>
<dbReference type="Pfam" id="PF14529">
    <property type="entry name" value="Exo_endo_phos_2"/>
    <property type="match status" value="1"/>
</dbReference>
<dbReference type="Gene3D" id="3.60.10.10">
    <property type="entry name" value="Endonuclease/exonuclease/phosphatase"/>
    <property type="match status" value="1"/>
</dbReference>
<keyword evidence="4" id="KW-0548">Nucleotidyltransferase</keyword>
<reference evidence="5" key="1">
    <citation type="journal article" date="2017" name="bioRxiv">
        <title>Comparative analysis of the genomes of Stylophora pistillata and Acropora digitifera provides evidence for extensive differences between species of corals.</title>
        <authorList>
            <person name="Voolstra C.R."/>
            <person name="Li Y."/>
            <person name="Liew Y.J."/>
            <person name="Baumgarten S."/>
            <person name="Zoccola D."/>
            <person name="Flot J.-F."/>
            <person name="Tambutte S."/>
            <person name="Allemand D."/>
            <person name="Aranda M."/>
        </authorList>
    </citation>
    <scope>NUCLEOTIDE SEQUENCE [LARGE SCALE GENOMIC DNA]</scope>
</reference>